<comment type="caution">
    <text evidence="1">The sequence shown here is derived from an EMBL/GenBank/DDBJ whole genome shotgun (WGS) entry which is preliminary data.</text>
</comment>
<accession>A0AAV8ZS77</accession>
<sequence>MSFYNNIREVLSDIEDVNLYNYDETNIQDDPGAKKDVVSRRAKRVERVQNHSRTFMSLMVCGSANGDLLLPMVVHKAQNLYEI</sequence>
<dbReference type="EMBL" id="JANEYF010000526">
    <property type="protein sequence ID" value="KAJ8969508.1"/>
    <property type="molecule type" value="Genomic_DNA"/>
</dbReference>
<evidence type="ECO:0000313" key="2">
    <source>
        <dbReference type="Proteomes" id="UP001162156"/>
    </source>
</evidence>
<dbReference type="AlphaFoldDB" id="A0AAV8ZS77"/>
<proteinExistence type="predicted"/>
<dbReference type="Proteomes" id="UP001162156">
    <property type="component" value="Unassembled WGS sequence"/>
</dbReference>
<protein>
    <recommendedName>
        <fullName evidence="3">Transposase</fullName>
    </recommendedName>
</protein>
<keyword evidence="2" id="KW-1185">Reference proteome</keyword>
<gene>
    <name evidence="1" type="ORF">NQ314_001735</name>
</gene>
<organism evidence="1 2">
    <name type="scientific">Rhamnusium bicolor</name>
    <dbReference type="NCBI Taxonomy" id="1586634"/>
    <lineage>
        <taxon>Eukaryota</taxon>
        <taxon>Metazoa</taxon>
        <taxon>Ecdysozoa</taxon>
        <taxon>Arthropoda</taxon>
        <taxon>Hexapoda</taxon>
        <taxon>Insecta</taxon>
        <taxon>Pterygota</taxon>
        <taxon>Neoptera</taxon>
        <taxon>Endopterygota</taxon>
        <taxon>Coleoptera</taxon>
        <taxon>Polyphaga</taxon>
        <taxon>Cucujiformia</taxon>
        <taxon>Chrysomeloidea</taxon>
        <taxon>Cerambycidae</taxon>
        <taxon>Lepturinae</taxon>
        <taxon>Rhagiini</taxon>
        <taxon>Rhamnusium</taxon>
    </lineage>
</organism>
<evidence type="ECO:0008006" key="3">
    <source>
        <dbReference type="Google" id="ProtNLM"/>
    </source>
</evidence>
<name>A0AAV8ZS77_9CUCU</name>
<evidence type="ECO:0000313" key="1">
    <source>
        <dbReference type="EMBL" id="KAJ8969508.1"/>
    </source>
</evidence>
<reference evidence="1" key="1">
    <citation type="journal article" date="2023" name="Insect Mol. Biol.">
        <title>Genome sequencing provides insights into the evolution of gene families encoding plant cell wall-degrading enzymes in longhorned beetles.</title>
        <authorList>
            <person name="Shin N.R."/>
            <person name="Okamura Y."/>
            <person name="Kirsch R."/>
            <person name="Pauchet Y."/>
        </authorList>
    </citation>
    <scope>NUCLEOTIDE SEQUENCE</scope>
    <source>
        <strain evidence="1">RBIC_L_NR</strain>
    </source>
</reference>